<evidence type="ECO:0000313" key="1">
    <source>
        <dbReference type="EMBL" id="GBO07738.1"/>
    </source>
</evidence>
<evidence type="ECO:0000313" key="2">
    <source>
        <dbReference type="Proteomes" id="UP000499080"/>
    </source>
</evidence>
<dbReference type="Proteomes" id="UP000499080">
    <property type="component" value="Unassembled WGS sequence"/>
</dbReference>
<feature type="non-terminal residue" evidence="1">
    <location>
        <position position="59"/>
    </location>
</feature>
<gene>
    <name evidence="1" type="ORF">AVEN_49081_1</name>
</gene>
<comment type="caution">
    <text evidence="1">The sequence shown here is derived from an EMBL/GenBank/DDBJ whole genome shotgun (WGS) entry which is preliminary data.</text>
</comment>
<dbReference type="AlphaFoldDB" id="A0A4Y2U4I1"/>
<accession>A0A4Y2U4I1</accession>
<sequence length="59" mass="6520">MTIPILLAELKNCWESSSGTLEAPLYIPDSAPNLGFKHLSGKRFSSNSDVKTVVENWLN</sequence>
<protein>
    <submittedName>
        <fullName evidence="1">Uncharacterized protein</fullName>
    </submittedName>
</protein>
<keyword evidence="2" id="KW-1185">Reference proteome</keyword>
<name>A0A4Y2U4I1_ARAVE</name>
<reference evidence="1 2" key="1">
    <citation type="journal article" date="2019" name="Sci. Rep.">
        <title>Orb-weaving spider Araneus ventricosus genome elucidates the spidroin gene catalogue.</title>
        <authorList>
            <person name="Kono N."/>
            <person name="Nakamura H."/>
            <person name="Ohtoshi R."/>
            <person name="Moran D.A.P."/>
            <person name="Shinohara A."/>
            <person name="Yoshida Y."/>
            <person name="Fujiwara M."/>
            <person name="Mori M."/>
            <person name="Tomita M."/>
            <person name="Arakawa K."/>
        </authorList>
    </citation>
    <scope>NUCLEOTIDE SEQUENCE [LARGE SCALE GENOMIC DNA]</scope>
</reference>
<organism evidence="1 2">
    <name type="scientific">Araneus ventricosus</name>
    <name type="common">Orbweaver spider</name>
    <name type="synonym">Epeira ventricosa</name>
    <dbReference type="NCBI Taxonomy" id="182803"/>
    <lineage>
        <taxon>Eukaryota</taxon>
        <taxon>Metazoa</taxon>
        <taxon>Ecdysozoa</taxon>
        <taxon>Arthropoda</taxon>
        <taxon>Chelicerata</taxon>
        <taxon>Arachnida</taxon>
        <taxon>Araneae</taxon>
        <taxon>Araneomorphae</taxon>
        <taxon>Entelegynae</taxon>
        <taxon>Araneoidea</taxon>
        <taxon>Araneidae</taxon>
        <taxon>Araneus</taxon>
    </lineage>
</organism>
<dbReference type="EMBL" id="BGPR01033692">
    <property type="protein sequence ID" value="GBO07738.1"/>
    <property type="molecule type" value="Genomic_DNA"/>
</dbReference>
<proteinExistence type="predicted"/>